<reference evidence="1 2" key="2">
    <citation type="submission" date="2019-02" db="EMBL/GenBank/DDBJ databases">
        <title>'Lichenibacterium ramalinii' gen. nov. sp. nov., 'Lichenibacterium minor' gen. nov. sp. nov.</title>
        <authorList>
            <person name="Pankratov T."/>
        </authorList>
    </citation>
    <scope>NUCLEOTIDE SEQUENCE [LARGE SCALE GENOMIC DNA]</scope>
    <source>
        <strain evidence="1 2">RmlP001</strain>
    </source>
</reference>
<organism evidence="1 2">
    <name type="scientific">Lichenibacterium ramalinae</name>
    <dbReference type="NCBI Taxonomy" id="2316527"/>
    <lineage>
        <taxon>Bacteria</taxon>
        <taxon>Pseudomonadati</taxon>
        <taxon>Pseudomonadota</taxon>
        <taxon>Alphaproteobacteria</taxon>
        <taxon>Hyphomicrobiales</taxon>
        <taxon>Lichenihabitantaceae</taxon>
        <taxon>Lichenibacterium</taxon>
    </lineage>
</organism>
<keyword evidence="2" id="KW-1185">Reference proteome</keyword>
<dbReference type="AlphaFoldDB" id="A0A4Q2RDA0"/>
<dbReference type="EMBL" id="QYBC01000009">
    <property type="protein sequence ID" value="RYB04756.1"/>
    <property type="molecule type" value="Genomic_DNA"/>
</dbReference>
<protein>
    <submittedName>
        <fullName evidence="1">Uncharacterized protein</fullName>
    </submittedName>
</protein>
<name>A0A4Q2RDA0_9HYPH</name>
<dbReference type="RefSeq" id="WP_129219515.1">
    <property type="nucleotide sequence ID" value="NZ_QYBC01000009.1"/>
</dbReference>
<evidence type="ECO:0000313" key="2">
    <source>
        <dbReference type="Proteomes" id="UP000289411"/>
    </source>
</evidence>
<evidence type="ECO:0000313" key="1">
    <source>
        <dbReference type="EMBL" id="RYB04756.1"/>
    </source>
</evidence>
<comment type="caution">
    <text evidence="1">The sequence shown here is derived from an EMBL/GenBank/DDBJ whole genome shotgun (WGS) entry which is preliminary data.</text>
</comment>
<dbReference type="OrthoDB" id="7817603at2"/>
<reference evidence="1 2" key="1">
    <citation type="submission" date="2018-09" db="EMBL/GenBank/DDBJ databases">
        <authorList>
            <person name="Grouzdev D.S."/>
            <person name="Krutkina M.S."/>
        </authorList>
    </citation>
    <scope>NUCLEOTIDE SEQUENCE [LARGE SCALE GENOMIC DNA]</scope>
    <source>
        <strain evidence="1 2">RmlP001</strain>
    </source>
</reference>
<accession>A0A4Q2RDA0</accession>
<gene>
    <name evidence="1" type="ORF">D3272_12510</name>
</gene>
<dbReference type="Proteomes" id="UP000289411">
    <property type="component" value="Unassembled WGS sequence"/>
</dbReference>
<sequence length="70" mass="7801">MLYEITIWRRTAGGAQLAATHHELGHLSTVKDVAKRMLRDFPGAGPAHHVKISEAHNGREVFVWKLDGKS</sequence>
<proteinExistence type="predicted"/>